<dbReference type="Pfam" id="PF03500">
    <property type="entry name" value="Cellsynth_D"/>
    <property type="match status" value="1"/>
</dbReference>
<feature type="region of interest" description="Disordered" evidence="1">
    <location>
        <begin position="135"/>
        <end position="155"/>
    </location>
</feature>
<evidence type="ECO:0000313" key="2">
    <source>
        <dbReference type="EMBL" id="CCG89059.1"/>
    </source>
</evidence>
<dbReference type="OrthoDB" id="6078279at2"/>
<dbReference type="GO" id="GO:0030244">
    <property type="term" value="P:cellulose biosynthetic process"/>
    <property type="evidence" value="ECO:0007669"/>
    <property type="project" value="InterPro"/>
</dbReference>
<protein>
    <submittedName>
        <fullName evidence="2">Cellulose synthase operon protein D</fullName>
    </submittedName>
</protein>
<evidence type="ECO:0000256" key="1">
    <source>
        <dbReference type="SAM" id="MobiDB-lite"/>
    </source>
</evidence>
<dbReference type="Gene3D" id="3.30.70.2590">
    <property type="match status" value="1"/>
</dbReference>
<organism evidence="2 3">
    <name type="scientific">Erwinia piriflorinigrans CFBP 5888</name>
    <dbReference type="NCBI Taxonomy" id="1161919"/>
    <lineage>
        <taxon>Bacteria</taxon>
        <taxon>Pseudomonadati</taxon>
        <taxon>Pseudomonadota</taxon>
        <taxon>Gammaproteobacteria</taxon>
        <taxon>Enterobacterales</taxon>
        <taxon>Erwiniaceae</taxon>
        <taxon>Erwinia</taxon>
    </lineage>
</organism>
<dbReference type="InterPro" id="IPR038470">
    <property type="entry name" value="Cellsynth_D_sf"/>
</dbReference>
<dbReference type="RefSeq" id="WP_023656787.1">
    <property type="nucleotide sequence ID" value="NZ_CAHS01000023.1"/>
</dbReference>
<sequence>MSQLRQERTLQYFRQRQSHPGWFDLLSVMIGGMLDNAGELESQAFLRQMGENLALRYPLGEARTVADLEDRINKVLDRFNWGFVDLHPYDNAIVIDHGALPEGDGVMPHRQWHLAMGAVLIGLYAGWLRSQGGSEQVGVSQEETDDGSLRFRYQA</sequence>
<comment type="caution">
    <text evidence="2">The sequence shown here is derived from an EMBL/GenBank/DDBJ whole genome shotgun (WGS) entry which is preliminary data.</text>
</comment>
<gene>
    <name evidence="2" type="primary">bcsD</name>
    <name evidence="2" type="ORF">EPIR_3696</name>
</gene>
<proteinExistence type="predicted"/>
<keyword evidence="3" id="KW-1185">Reference proteome</keyword>
<dbReference type="STRING" id="1161919.EPIR_3696"/>
<evidence type="ECO:0000313" key="3">
    <source>
        <dbReference type="Proteomes" id="UP000018217"/>
    </source>
</evidence>
<dbReference type="Proteomes" id="UP000018217">
    <property type="component" value="Unassembled WGS sequence"/>
</dbReference>
<accession>V5ZDF0</accession>
<dbReference type="InterPro" id="IPR022798">
    <property type="entry name" value="BcsD_bac"/>
</dbReference>
<dbReference type="AlphaFoldDB" id="V5ZDF0"/>
<dbReference type="EMBL" id="CAHS01000023">
    <property type="protein sequence ID" value="CCG89059.1"/>
    <property type="molecule type" value="Genomic_DNA"/>
</dbReference>
<reference evidence="2 3" key="1">
    <citation type="journal article" date="2013" name="Syst. Appl. Microbiol.">
        <title>Phylogenetic position and virulence apparatus of the pear flower necrosis pathogen Erwinia piriflorinigrans CFBP 5888T as assessed by comparative genomics.</title>
        <authorList>
            <person name="Smits T.H."/>
            <person name="Rezzonico F."/>
            <person name="Lopez M.M."/>
            <person name="Blom J."/>
            <person name="Goesmann A."/>
            <person name="Frey J.E."/>
            <person name="Duffy B."/>
        </authorList>
    </citation>
    <scope>NUCLEOTIDE SEQUENCE [LARGE SCALE GENOMIC DNA]</scope>
    <source>
        <strain evidence="3">CFBP5888</strain>
    </source>
</reference>
<name>V5ZDF0_9GAMM</name>